<dbReference type="AlphaFoldDB" id="A0AAV8BUR1"/>
<dbReference type="PANTHER" id="PTHR31080">
    <property type="entry name" value="PECTINESTERASE INHIBITOR-LIKE"/>
    <property type="match status" value="1"/>
</dbReference>
<dbReference type="EMBL" id="JAMFTS010000005">
    <property type="protein sequence ID" value="KAJ4746845.1"/>
    <property type="molecule type" value="Genomic_DNA"/>
</dbReference>
<dbReference type="InterPro" id="IPR051955">
    <property type="entry name" value="PME_Inhibitor"/>
</dbReference>
<dbReference type="SMART" id="SM00856">
    <property type="entry name" value="PMEI"/>
    <property type="match status" value="1"/>
</dbReference>
<name>A0AAV8BUR1_9POAL</name>
<evidence type="ECO:0000259" key="3">
    <source>
        <dbReference type="SMART" id="SM00856"/>
    </source>
</evidence>
<dbReference type="CDD" id="cd15798">
    <property type="entry name" value="PMEI-like_3"/>
    <property type="match status" value="1"/>
</dbReference>
<evidence type="ECO:0000313" key="5">
    <source>
        <dbReference type="Proteomes" id="UP001140206"/>
    </source>
</evidence>
<dbReference type="Proteomes" id="UP001140206">
    <property type="component" value="Chromosome 5"/>
</dbReference>
<dbReference type="Pfam" id="PF04043">
    <property type="entry name" value="PMEI"/>
    <property type="match status" value="1"/>
</dbReference>
<keyword evidence="5" id="KW-1185">Reference proteome</keyword>
<reference evidence="4" key="1">
    <citation type="submission" date="2022-08" db="EMBL/GenBank/DDBJ databases">
        <authorList>
            <person name="Marques A."/>
        </authorList>
    </citation>
    <scope>NUCLEOTIDE SEQUENCE</scope>
    <source>
        <strain evidence="4">RhyPub2mFocal</strain>
        <tissue evidence="4">Leaves</tissue>
    </source>
</reference>
<accession>A0AAV8BUR1</accession>
<comment type="caution">
    <text evidence="4">The sequence shown here is derived from an EMBL/GenBank/DDBJ whole genome shotgun (WGS) entry which is preliminary data.</text>
</comment>
<feature type="signal peptide" evidence="2">
    <location>
        <begin position="1"/>
        <end position="27"/>
    </location>
</feature>
<evidence type="ECO:0000256" key="2">
    <source>
        <dbReference type="SAM" id="SignalP"/>
    </source>
</evidence>
<dbReference type="NCBIfam" id="TIGR01614">
    <property type="entry name" value="PME_inhib"/>
    <property type="match status" value="1"/>
</dbReference>
<feature type="domain" description="Pectinesterase inhibitor" evidence="3">
    <location>
        <begin position="33"/>
        <end position="189"/>
    </location>
</feature>
<dbReference type="PANTHER" id="PTHR31080:SF296">
    <property type="entry name" value="OS05G0360900 PROTEIN"/>
    <property type="match status" value="1"/>
</dbReference>
<dbReference type="InterPro" id="IPR035513">
    <property type="entry name" value="Invertase/methylesterase_inhib"/>
</dbReference>
<organism evidence="4 5">
    <name type="scientific">Rhynchospora pubera</name>
    <dbReference type="NCBI Taxonomy" id="906938"/>
    <lineage>
        <taxon>Eukaryota</taxon>
        <taxon>Viridiplantae</taxon>
        <taxon>Streptophyta</taxon>
        <taxon>Embryophyta</taxon>
        <taxon>Tracheophyta</taxon>
        <taxon>Spermatophyta</taxon>
        <taxon>Magnoliopsida</taxon>
        <taxon>Liliopsida</taxon>
        <taxon>Poales</taxon>
        <taxon>Cyperaceae</taxon>
        <taxon>Cyperoideae</taxon>
        <taxon>Rhynchosporeae</taxon>
        <taxon>Rhynchospora</taxon>
    </lineage>
</organism>
<sequence>MNVLKVVSITTIFTFFLTAVLCGKTDAARLRASNSNFLDRMCAKTTYPQVCVSSLSPYISTIQNSTVHLARASVSVSLDTAQSALTLITRLTSNNGLTPSEASAVRDCVPTMGDCVMVLQKALDTMVTTEGKLAGDWMQMDNVKTWVSAALTDENTCALGFTGGEKAAAKVLKKKVNDAMQRTSNALALLAMIGPGST</sequence>
<gene>
    <name evidence="4" type="ORF">LUZ62_081250</name>
</gene>
<dbReference type="GO" id="GO:0004857">
    <property type="term" value="F:enzyme inhibitor activity"/>
    <property type="evidence" value="ECO:0007669"/>
    <property type="project" value="InterPro"/>
</dbReference>
<dbReference type="InterPro" id="IPR006501">
    <property type="entry name" value="Pectinesterase_inhib_dom"/>
</dbReference>
<keyword evidence="1 2" id="KW-0732">Signal</keyword>
<evidence type="ECO:0000313" key="4">
    <source>
        <dbReference type="EMBL" id="KAJ4746845.1"/>
    </source>
</evidence>
<evidence type="ECO:0000256" key="1">
    <source>
        <dbReference type="ARBA" id="ARBA00022729"/>
    </source>
</evidence>
<dbReference type="SUPFAM" id="SSF101148">
    <property type="entry name" value="Plant invertase/pectin methylesterase inhibitor"/>
    <property type="match status" value="1"/>
</dbReference>
<feature type="chain" id="PRO_5043451374" evidence="2">
    <location>
        <begin position="28"/>
        <end position="198"/>
    </location>
</feature>
<proteinExistence type="predicted"/>
<protein>
    <submittedName>
        <fullName evidence="4">Plant invertase/pectin methylesterase inhibitor superfamily protein</fullName>
    </submittedName>
</protein>
<dbReference type="Gene3D" id="1.20.140.40">
    <property type="entry name" value="Invertase/pectin methylesterase inhibitor family protein"/>
    <property type="match status" value="1"/>
</dbReference>